<proteinExistence type="predicted"/>
<keyword evidence="2" id="KW-1185">Reference proteome</keyword>
<dbReference type="EMBL" id="MU001494">
    <property type="protein sequence ID" value="KAF2449144.1"/>
    <property type="molecule type" value="Genomic_DNA"/>
</dbReference>
<sequence length="276" mass="31289">MARFHKCEVPSKVQGFQATGATSETVEKIHFFAHLYYLPLQTFLTKLRKLEPELGNEATFNNTNASTSARDLLNRYVKRPVRQVQWAIQLKKHVSELKAAIGPQLETITILLQLVNCKRQAELHDDHAEFVLRIQALQESTQTHNDNINTYLTDIAASVSADVANQVSERLNIRFGCLNAEITSRLESTGDQPDATRETWLRGSGYQERSAATSIELVQEGVQILFLRFCMLMSFVRTAMQYTKIISRLPTALLSDNIRFEDALGRVVSLQYSWPA</sequence>
<organism evidence="1 2">
    <name type="scientific">Karstenula rhodostoma CBS 690.94</name>
    <dbReference type="NCBI Taxonomy" id="1392251"/>
    <lineage>
        <taxon>Eukaryota</taxon>
        <taxon>Fungi</taxon>
        <taxon>Dikarya</taxon>
        <taxon>Ascomycota</taxon>
        <taxon>Pezizomycotina</taxon>
        <taxon>Dothideomycetes</taxon>
        <taxon>Pleosporomycetidae</taxon>
        <taxon>Pleosporales</taxon>
        <taxon>Massarineae</taxon>
        <taxon>Didymosphaeriaceae</taxon>
        <taxon>Karstenula</taxon>
    </lineage>
</organism>
<gene>
    <name evidence="1" type="ORF">P171DRAFT_439724</name>
</gene>
<protein>
    <submittedName>
        <fullName evidence="1">Uncharacterized protein</fullName>
    </submittedName>
</protein>
<accession>A0A9P4PUG1</accession>
<dbReference type="OrthoDB" id="3045089at2759"/>
<reference evidence="1" key="1">
    <citation type="journal article" date="2020" name="Stud. Mycol.">
        <title>101 Dothideomycetes genomes: a test case for predicting lifestyles and emergence of pathogens.</title>
        <authorList>
            <person name="Haridas S."/>
            <person name="Albert R."/>
            <person name="Binder M."/>
            <person name="Bloem J."/>
            <person name="Labutti K."/>
            <person name="Salamov A."/>
            <person name="Andreopoulos B."/>
            <person name="Baker S."/>
            <person name="Barry K."/>
            <person name="Bills G."/>
            <person name="Bluhm B."/>
            <person name="Cannon C."/>
            <person name="Castanera R."/>
            <person name="Culley D."/>
            <person name="Daum C."/>
            <person name="Ezra D."/>
            <person name="Gonzalez J."/>
            <person name="Henrissat B."/>
            <person name="Kuo A."/>
            <person name="Liang C."/>
            <person name="Lipzen A."/>
            <person name="Lutzoni F."/>
            <person name="Magnuson J."/>
            <person name="Mondo S."/>
            <person name="Nolan M."/>
            <person name="Ohm R."/>
            <person name="Pangilinan J."/>
            <person name="Park H.-J."/>
            <person name="Ramirez L."/>
            <person name="Alfaro M."/>
            <person name="Sun H."/>
            <person name="Tritt A."/>
            <person name="Yoshinaga Y."/>
            <person name="Zwiers L.-H."/>
            <person name="Turgeon B."/>
            <person name="Goodwin S."/>
            <person name="Spatafora J."/>
            <person name="Crous P."/>
            <person name="Grigoriev I."/>
        </authorList>
    </citation>
    <scope>NUCLEOTIDE SEQUENCE</scope>
    <source>
        <strain evidence="1">CBS 690.94</strain>
    </source>
</reference>
<comment type="caution">
    <text evidence="1">The sequence shown here is derived from an EMBL/GenBank/DDBJ whole genome shotgun (WGS) entry which is preliminary data.</text>
</comment>
<evidence type="ECO:0000313" key="1">
    <source>
        <dbReference type="EMBL" id="KAF2449144.1"/>
    </source>
</evidence>
<dbReference type="Proteomes" id="UP000799764">
    <property type="component" value="Unassembled WGS sequence"/>
</dbReference>
<dbReference type="AlphaFoldDB" id="A0A9P4PUG1"/>
<name>A0A9P4PUG1_9PLEO</name>
<evidence type="ECO:0000313" key="2">
    <source>
        <dbReference type="Proteomes" id="UP000799764"/>
    </source>
</evidence>